<dbReference type="Pfam" id="PF03279">
    <property type="entry name" value="Lip_A_acyltrans"/>
    <property type="match status" value="1"/>
</dbReference>
<reference evidence="8 9" key="1">
    <citation type="submission" date="2018-06" db="EMBL/GenBank/DDBJ databases">
        <title>Genomic Encyclopedia of Type Strains, Phase III (KMG-III): the genomes of soil and plant-associated and newly described type strains.</title>
        <authorList>
            <person name="Whitman W."/>
        </authorList>
    </citation>
    <scope>NUCLEOTIDE SEQUENCE [LARGE SCALE GENOMIC DNA]</scope>
    <source>
        <strain evidence="8 9">CGMCC 1.12504</strain>
    </source>
</reference>
<keyword evidence="3" id="KW-0997">Cell inner membrane</keyword>
<sequence>MQFIAFILIYPLLWIISMLPFRLLYLLSDFFFVIMYHVIGYRKKTVRKNLVIALPHITEKERLAIEKKSYHHLCDLFLEMIKTLTISDKEMNKRFVTKNIEVIKQLERKGKSIALMTGHYASYEWSISMNKSFSFQGYAIYKKIANSYFDKLVRNIRSKFGATLITTKETIPTIEENFKNGHLGIYGFASDQSPKISKAFHWGNFFGVSTPLQTGAEMLSKRFDMNIIFMRIRKVKRGYYEAELEILSENPCTVPDYEITDLFMKKLEKLILEAPEYYLWTHKRFKYMK</sequence>
<evidence type="ECO:0000313" key="8">
    <source>
        <dbReference type="EMBL" id="RAR48568.1"/>
    </source>
</evidence>
<dbReference type="OrthoDB" id="9801955at2"/>
<accession>A0A328WZC0</accession>
<evidence type="ECO:0000256" key="6">
    <source>
        <dbReference type="ARBA" id="ARBA00023315"/>
    </source>
</evidence>
<keyword evidence="5 7" id="KW-0472">Membrane</keyword>
<keyword evidence="9" id="KW-1185">Reference proteome</keyword>
<dbReference type="GO" id="GO:0016746">
    <property type="term" value="F:acyltransferase activity"/>
    <property type="evidence" value="ECO:0007669"/>
    <property type="project" value="UniProtKB-KW"/>
</dbReference>
<dbReference type="GO" id="GO:0009247">
    <property type="term" value="P:glycolipid biosynthetic process"/>
    <property type="evidence" value="ECO:0007669"/>
    <property type="project" value="UniProtKB-ARBA"/>
</dbReference>
<keyword evidence="7" id="KW-1133">Transmembrane helix</keyword>
<keyword evidence="4 8" id="KW-0808">Transferase</keyword>
<comment type="subcellular location">
    <subcellularLocation>
        <location evidence="1">Cell inner membrane</location>
    </subcellularLocation>
</comment>
<keyword evidence="7" id="KW-0812">Transmembrane</keyword>
<dbReference type="PIRSF" id="PIRSF026649">
    <property type="entry name" value="MsbB"/>
    <property type="match status" value="1"/>
</dbReference>
<dbReference type="PANTHER" id="PTHR30606">
    <property type="entry name" value="LIPID A BIOSYNTHESIS LAUROYL ACYLTRANSFERASE"/>
    <property type="match status" value="1"/>
</dbReference>
<evidence type="ECO:0000256" key="1">
    <source>
        <dbReference type="ARBA" id="ARBA00004533"/>
    </source>
</evidence>
<dbReference type="GO" id="GO:0005886">
    <property type="term" value="C:plasma membrane"/>
    <property type="evidence" value="ECO:0007669"/>
    <property type="project" value="UniProtKB-SubCell"/>
</dbReference>
<keyword evidence="6" id="KW-0012">Acyltransferase</keyword>
<proteinExistence type="predicted"/>
<comment type="caution">
    <text evidence="8">The sequence shown here is derived from an EMBL/GenBank/DDBJ whole genome shotgun (WGS) entry which is preliminary data.</text>
</comment>
<dbReference type="RefSeq" id="WP_112085755.1">
    <property type="nucleotide sequence ID" value="NZ_QLSV01000005.1"/>
</dbReference>
<evidence type="ECO:0000256" key="4">
    <source>
        <dbReference type="ARBA" id="ARBA00022679"/>
    </source>
</evidence>
<gene>
    <name evidence="8" type="ORF">B0I10_105181</name>
</gene>
<evidence type="ECO:0000256" key="2">
    <source>
        <dbReference type="ARBA" id="ARBA00022475"/>
    </source>
</evidence>
<evidence type="ECO:0000313" key="9">
    <source>
        <dbReference type="Proteomes" id="UP000249518"/>
    </source>
</evidence>
<organism evidence="8 9">
    <name type="scientific">Flavobacterium lacus</name>
    <dbReference type="NCBI Taxonomy" id="1353778"/>
    <lineage>
        <taxon>Bacteria</taxon>
        <taxon>Pseudomonadati</taxon>
        <taxon>Bacteroidota</taxon>
        <taxon>Flavobacteriia</taxon>
        <taxon>Flavobacteriales</taxon>
        <taxon>Flavobacteriaceae</taxon>
        <taxon>Flavobacterium</taxon>
    </lineage>
</organism>
<feature type="transmembrane region" description="Helical" evidence="7">
    <location>
        <begin position="12"/>
        <end position="39"/>
    </location>
</feature>
<dbReference type="InterPro" id="IPR004960">
    <property type="entry name" value="LipA_acyltrans"/>
</dbReference>
<protein>
    <submittedName>
        <fullName evidence="8">KDO2-lipid IV(A) lauroyltransferase</fullName>
    </submittedName>
</protein>
<keyword evidence="2" id="KW-1003">Cell membrane</keyword>
<dbReference type="AlphaFoldDB" id="A0A328WZC0"/>
<evidence type="ECO:0000256" key="3">
    <source>
        <dbReference type="ARBA" id="ARBA00022519"/>
    </source>
</evidence>
<dbReference type="EMBL" id="QLSV01000005">
    <property type="protein sequence ID" value="RAR48568.1"/>
    <property type="molecule type" value="Genomic_DNA"/>
</dbReference>
<name>A0A328WZC0_9FLAO</name>
<dbReference type="CDD" id="cd07984">
    <property type="entry name" value="LPLAT_LABLAT-like"/>
    <property type="match status" value="1"/>
</dbReference>
<dbReference type="Proteomes" id="UP000249518">
    <property type="component" value="Unassembled WGS sequence"/>
</dbReference>
<evidence type="ECO:0000256" key="5">
    <source>
        <dbReference type="ARBA" id="ARBA00023136"/>
    </source>
</evidence>
<dbReference type="PANTHER" id="PTHR30606:SF10">
    <property type="entry name" value="PHOSPHATIDYLINOSITOL MANNOSIDE ACYLTRANSFERASE"/>
    <property type="match status" value="1"/>
</dbReference>
<evidence type="ECO:0000256" key="7">
    <source>
        <dbReference type="SAM" id="Phobius"/>
    </source>
</evidence>